<organism evidence="3 4">
    <name type="scientific">Zophobas morio</name>
    <dbReference type="NCBI Taxonomy" id="2755281"/>
    <lineage>
        <taxon>Eukaryota</taxon>
        <taxon>Metazoa</taxon>
        <taxon>Ecdysozoa</taxon>
        <taxon>Arthropoda</taxon>
        <taxon>Hexapoda</taxon>
        <taxon>Insecta</taxon>
        <taxon>Pterygota</taxon>
        <taxon>Neoptera</taxon>
        <taxon>Endopterygota</taxon>
        <taxon>Coleoptera</taxon>
        <taxon>Polyphaga</taxon>
        <taxon>Cucujiformia</taxon>
        <taxon>Tenebrionidae</taxon>
        <taxon>Zophobas</taxon>
    </lineage>
</organism>
<evidence type="ECO:0000259" key="2">
    <source>
        <dbReference type="Pfam" id="PF14846"/>
    </source>
</evidence>
<sequence>MELENKLDEDFVFYLGFVNSYLKHVRDKDIRFHCEQWLQKLCGEPCYGIEQKRGRNIYLSQLLLCMQTGIFGKEFQVPVNEVNVANAIDIFQLAQEDDALELPIWLEDNEADVGARGKDAKQGRTYMATRTLPDGQGAFAYVAVSLEEEEPKWLGGGEGLFDRHMEQKFKEEVPEYEMEKILARRKDPKEREKVVTFYKVLLSNIEDELDEKVAPGENETIVGLLDQLEQDLKDRGEFEPFEDLSPENLRIEMLLLLHDRIQLRINKVLKREEILDEIERSVLSKSVFETSVTAEDKFLLPAYMWEQAINKAPNKKHLERLFEVYPAILIEKFLQLLSDHKEEIAQRMQRRHENIAAQMKHALRKEDEKGKRVVDQAQTSCNLASQIHKAVKEAYTKRADAIKKNEQKTAIPKSAHSELYDEMRAALFDTYKSVEVEAQRGKMLAAQIGEINEQTEQCSKVTEENVKKIEEKNMDIMKNIKRLNAAIDNQQKRIDQVQKVGKKASAADQFDVFF</sequence>
<evidence type="ECO:0000313" key="4">
    <source>
        <dbReference type="Proteomes" id="UP001168821"/>
    </source>
</evidence>
<dbReference type="AlphaFoldDB" id="A0AA38M9W0"/>
<feature type="domain" description="DUF4485" evidence="2">
    <location>
        <begin position="7"/>
        <end position="76"/>
    </location>
</feature>
<dbReference type="Pfam" id="PF14846">
    <property type="entry name" value="DUF4485"/>
    <property type="match status" value="1"/>
</dbReference>
<dbReference type="Proteomes" id="UP001168821">
    <property type="component" value="Unassembled WGS sequence"/>
</dbReference>
<comment type="caution">
    <text evidence="3">The sequence shown here is derived from an EMBL/GenBank/DDBJ whole genome shotgun (WGS) entry which is preliminary data.</text>
</comment>
<evidence type="ECO:0000256" key="1">
    <source>
        <dbReference type="SAM" id="Coils"/>
    </source>
</evidence>
<evidence type="ECO:0000313" key="3">
    <source>
        <dbReference type="EMBL" id="KAJ3648501.1"/>
    </source>
</evidence>
<dbReference type="InterPro" id="IPR027831">
    <property type="entry name" value="DUF4485"/>
</dbReference>
<feature type="coiled-coil region" evidence="1">
    <location>
        <begin position="452"/>
        <end position="500"/>
    </location>
</feature>
<gene>
    <name evidence="3" type="ORF">Zmor_020299</name>
</gene>
<dbReference type="EMBL" id="JALNTZ010000006">
    <property type="protein sequence ID" value="KAJ3648501.1"/>
    <property type="molecule type" value="Genomic_DNA"/>
</dbReference>
<keyword evidence="1" id="KW-0175">Coiled coil</keyword>
<proteinExistence type="predicted"/>
<protein>
    <recommendedName>
        <fullName evidence="2">DUF4485 domain-containing protein</fullName>
    </recommendedName>
</protein>
<reference evidence="3" key="1">
    <citation type="journal article" date="2023" name="G3 (Bethesda)">
        <title>Whole genome assemblies of Zophobas morio and Tenebrio molitor.</title>
        <authorList>
            <person name="Kaur S."/>
            <person name="Stinson S.A."/>
            <person name="diCenzo G.C."/>
        </authorList>
    </citation>
    <scope>NUCLEOTIDE SEQUENCE</scope>
    <source>
        <strain evidence="3">QUZm001</strain>
    </source>
</reference>
<keyword evidence="4" id="KW-1185">Reference proteome</keyword>
<accession>A0AA38M9W0</accession>
<name>A0AA38M9W0_9CUCU</name>